<dbReference type="PANTHER" id="PTHR38706:SF2">
    <property type="match status" value="1"/>
</dbReference>
<protein>
    <submittedName>
        <fullName evidence="1">Uncharacterized protein</fullName>
    </submittedName>
</protein>
<dbReference type="AlphaFoldDB" id="A0A5A9PJS9"/>
<dbReference type="Proteomes" id="UP000324632">
    <property type="component" value="Chromosome 4"/>
</dbReference>
<reference evidence="1 2" key="1">
    <citation type="journal article" date="2019" name="Mol. Ecol. Resour.">
        <title>Chromosome-level genome assembly of Triplophysa tibetana, a fish adapted to the harsh high-altitude environment of the Tibetan Plateau.</title>
        <authorList>
            <person name="Yang X."/>
            <person name="Liu H."/>
            <person name="Ma Z."/>
            <person name="Zou Y."/>
            <person name="Zou M."/>
            <person name="Mao Y."/>
            <person name="Li X."/>
            <person name="Wang H."/>
            <person name="Chen T."/>
            <person name="Wang W."/>
            <person name="Yang R."/>
        </authorList>
    </citation>
    <scope>NUCLEOTIDE SEQUENCE [LARGE SCALE GENOMIC DNA]</scope>
    <source>
        <strain evidence="1">TTIB1903HZAU</strain>
        <tissue evidence="1">Muscle</tissue>
    </source>
</reference>
<dbReference type="PANTHER" id="PTHR38706">
    <property type="entry name" value="SI:CH211-198C19.1-RELATED"/>
    <property type="match status" value="1"/>
</dbReference>
<organism evidence="1 2">
    <name type="scientific">Triplophysa tibetana</name>
    <dbReference type="NCBI Taxonomy" id="1572043"/>
    <lineage>
        <taxon>Eukaryota</taxon>
        <taxon>Metazoa</taxon>
        <taxon>Chordata</taxon>
        <taxon>Craniata</taxon>
        <taxon>Vertebrata</taxon>
        <taxon>Euteleostomi</taxon>
        <taxon>Actinopterygii</taxon>
        <taxon>Neopterygii</taxon>
        <taxon>Teleostei</taxon>
        <taxon>Ostariophysi</taxon>
        <taxon>Cypriniformes</taxon>
        <taxon>Nemacheilidae</taxon>
        <taxon>Triplophysa</taxon>
    </lineage>
</organism>
<comment type="caution">
    <text evidence="1">The sequence shown here is derived from an EMBL/GenBank/DDBJ whole genome shotgun (WGS) entry which is preliminary data.</text>
</comment>
<keyword evidence="2" id="KW-1185">Reference proteome</keyword>
<name>A0A5A9PJS9_9TELE</name>
<evidence type="ECO:0000313" key="1">
    <source>
        <dbReference type="EMBL" id="KAA0722058.1"/>
    </source>
</evidence>
<dbReference type="EMBL" id="SOYY01000004">
    <property type="protein sequence ID" value="KAA0722058.1"/>
    <property type="molecule type" value="Genomic_DNA"/>
</dbReference>
<evidence type="ECO:0000313" key="2">
    <source>
        <dbReference type="Proteomes" id="UP000324632"/>
    </source>
</evidence>
<gene>
    <name evidence="1" type="ORF">E1301_Tti012132</name>
</gene>
<sequence>MVRILYNLSELRDSMFGQPPPRHGLRLLWWFANECIQIDSAGFLIAMCDPVKGDFGFSPYYNGDRRLPFITKFPFHKVGNLNKRGCQPKQLPEYVTENYKGTSADRNTDRIIVSLSSLWNSQERFEGIYVTQHSDQANFDQNHTYQISQDLIKDIKNLTLAEFLRQMKNDPNLIHYNQHVYRNVSSSTPSIQAFHNPRYAQQMSYSSEDCNMSEGDPLFLIPPEPDEVYDVIYEILVTSLIKFNNAE</sequence>
<accession>A0A5A9PJS9</accession>
<proteinExistence type="predicted"/>